<dbReference type="SMART" id="SM00369">
    <property type="entry name" value="LRR_TYP"/>
    <property type="match status" value="6"/>
</dbReference>
<evidence type="ECO:0000313" key="5">
    <source>
        <dbReference type="Proteomes" id="UP000245207"/>
    </source>
</evidence>
<proteinExistence type="predicted"/>
<dbReference type="OrthoDB" id="122245at2759"/>
<name>A0A2U1PPG8_ARTAN</name>
<dbReference type="InterPro" id="IPR057135">
    <property type="entry name" value="At4g27190-like_LRR"/>
</dbReference>
<dbReference type="SUPFAM" id="SSF52058">
    <property type="entry name" value="L domain-like"/>
    <property type="match status" value="3"/>
</dbReference>
<evidence type="ECO:0000313" key="4">
    <source>
        <dbReference type="EMBL" id="PWA87620.1"/>
    </source>
</evidence>
<dbReference type="InterPro" id="IPR003591">
    <property type="entry name" value="Leu-rich_rpt_typical-subtyp"/>
</dbReference>
<protein>
    <submittedName>
        <fullName evidence="4">Disease resistance protein</fullName>
    </submittedName>
</protein>
<sequence length="993" mass="111926">MLKAADQIMVKKKRKNKHTQIYKEEDPILRTLLLDGTHFDELAMMEFLKSHKELEVLALVNPTIRSLPEPLQMMKSLRVLVLRGCEFLQDVKLPLDDLLVLEISGAKSLKRIPVKFFKNMLKLQSLHLSQLPVTFLPSSLYSLTKLKWLTVKDCPSLKKIKSLAELKDLRFVDLSGNTSLALMDKNFVELKKLRSLNLSNTMLPATPILTASKKLSHLLVRNCKNLCRLRGLTSLEKLQTLDLSGSTLFEDFHDSSLKSLVSLQTLNLSGTNLDVLPSRIANPRYLYLQGCTQLKKLSCVEPLKKLEILDVSGAKNLSMIKDDFFDRVTGLQVLNLSETNVVDLPSISKLSNLRELNLSETMVAALPSISHLSNLRELLLSGCASLEQLPPLEFNTKLEVLDVSHCSALKDIGIYSFEKMTRLQKLDLSETKIKALPPISPLSNLCQLLLKNTTNLQNLELNVSLPNLVELNLYGTTSLGSNGAEFLIYMSNLQILDLSFTLHVCLPCISNLTNLTHLSLAGCSRLETFPDFSCLTKLEILDLSESSCKQLPDLSRCSNLRNLLLKDCYMVEESSLAVNDILDSPIKIQHYISELSHLEYLELPNVPLPSKGVNQDEWKICHLSDTEKSPMFVSGTQFLQILKRSPSPQEMFHLCAVPLNVESESLYKYGWRSELVFADVYLRATQFARYEENRSLQIRGFSNFPKGIENVISHVDLVFMIDDKSKSLVSGLGASVLSKLKGCWIERCNEMVTVVEEEDREIALENLGISNNSQLESICNGKQPFRRFKDLKTLYLDCCPKLSTVFSSSWFPEVLKVLQIKFCDNLVSMFEGEGKLLNLEVLQLWELPELESISISFPCLQTLKIWNCPKMKQIEEILESTKGNLKTLWIAGDISLKTLCTGDFINLTTLKVESCPTLLNISSSSLPPANIENMDIRYCEKLQTLFADSNSADYELRCLKKLHLENLPMLESIGAALPPLEDLFVMDCEGLKI</sequence>
<evidence type="ECO:0000256" key="1">
    <source>
        <dbReference type="ARBA" id="ARBA00022614"/>
    </source>
</evidence>
<dbReference type="Proteomes" id="UP000245207">
    <property type="component" value="Unassembled WGS sequence"/>
</dbReference>
<dbReference type="SMART" id="SM00367">
    <property type="entry name" value="LRR_CC"/>
    <property type="match status" value="5"/>
</dbReference>
<dbReference type="Pfam" id="PF23247">
    <property type="entry name" value="LRR_RPS2"/>
    <property type="match status" value="2"/>
</dbReference>
<dbReference type="GO" id="GO:0006952">
    <property type="term" value="P:defense response"/>
    <property type="evidence" value="ECO:0007669"/>
    <property type="project" value="UniProtKB-ARBA"/>
</dbReference>
<reference evidence="4 5" key="1">
    <citation type="journal article" date="2018" name="Mol. Plant">
        <title>The genome of Artemisia annua provides insight into the evolution of Asteraceae family and artemisinin biosynthesis.</title>
        <authorList>
            <person name="Shen Q."/>
            <person name="Zhang L."/>
            <person name="Liao Z."/>
            <person name="Wang S."/>
            <person name="Yan T."/>
            <person name="Shi P."/>
            <person name="Liu M."/>
            <person name="Fu X."/>
            <person name="Pan Q."/>
            <person name="Wang Y."/>
            <person name="Lv Z."/>
            <person name="Lu X."/>
            <person name="Zhang F."/>
            <person name="Jiang W."/>
            <person name="Ma Y."/>
            <person name="Chen M."/>
            <person name="Hao X."/>
            <person name="Li L."/>
            <person name="Tang Y."/>
            <person name="Lv G."/>
            <person name="Zhou Y."/>
            <person name="Sun X."/>
            <person name="Brodelius P.E."/>
            <person name="Rose J.K.C."/>
            <person name="Tang K."/>
        </authorList>
    </citation>
    <scope>NUCLEOTIDE SEQUENCE [LARGE SCALE GENOMIC DNA]</scope>
    <source>
        <strain evidence="5">cv. Huhao1</strain>
        <tissue evidence="4">Leaf</tissue>
    </source>
</reference>
<feature type="domain" description="Disease resistance protein At4g27190-like leucine-rich repeats" evidence="3">
    <location>
        <begin position="765"/>
        <end position="874"/>
    </location>
</feature>
<dbReference type="Pfam" id="PF13855">
    <property type="entry name" value="LRR_8"/>
    <property type="match status" value="1"/>
</dbReference>
<feature type="domain" description="Disease resistance protein At4g27190-like leucine-rich repeats" evidence="3">
    <location>
        <begin position="903"/>
        <end position="973"/>
    </location>
</feature>
<dbReference type="PANTHER" id="PTHR47186">
    <property type="entry name" value="LEUCINE-RICH REPEAT-CONTAINING PROTEIN 57"/>
    <property type="match status" value="1"/>
</dbReference>
<dbReference type="GO" id="GO:0051707">
    <property type="term" value="P:response to other organism"/>
    <property type="evidence" value="ECO:0007669"/>
    <property type="project" value="UniProtKB-ARBA"/>
</dbReference>
<evidence type="ECO:0000259" key="3">
    <source>
        <dbReference type="Pfam" id="PF23247"/>
    </source>
</evidence>
<gene>
    <name evidence="4" type="ORF">CTI12_AA062580</name>
</gene>
<dbReference type="AlphaFoldDB" id="A0A2U1PPG8"/>
<dbReference type="InterPro" id="IPR001611">
    <property type="entry name" value="Leu-rich_rpt"/>
</dbReference>
<dbReference type="PROSITE" id="PS51450">
    <property type="entry name" value="LRR"/>
    <property type="match status" value="1"/>
</dbReference>
<keyword evidence="2" id="KW-0677">Repeat</keyword>
<dbReference type="InterPro" id="IPR006553">
    <property type="entry name" value="Leu-rich_rpt_Cys-con_subtyp"/>
</dbReference>
<dbReference type="EMBL" id="PKPP01000895">
    <property type="protein sequence ID" value="PWA87620.1"/>
    <property type="molecule type" value="Genomic_DNA"/>
</dbReference>
<keyword evidence="1" id="KW-0433">Leucine-rich repeat</keyword>
<dbReference type="Gene3D" id="3.80.10.10">
    <property type="entry name" value="Ribonuclease Inhibitor"/>
    <property type="match status" value="6"/>
</dbReference>
<comment type="caution">
    <text evidence="4">The sequence shown here is derived from an EMBL/GenBank/DDBJ whole genome shotgun (WGS) entry which is preliminary data.</text>
</comment>
<dbReference type="STRING" id="35608.A0A2U1PPG8"/>
<accession>A0A2U1PPG8</accession>
<organism evidence="4 5">
    <name type="scientific">Artemisia annua</name>
    <name type="common">Sweet wormwood</name>
    <dbReference type="NCBI Taxonomy" id="35608"/>
    <lineage>
        <taxon>Eukaryota</taxon>
        <taxon>Viridiplantae</taxon>
        <taxon>Streptophyta</taxon>
        <taxon>Embryophyta</taxon>
        <taxon>Tracheophyta</taxon>
        <taxon>Spermatophyta</taxon>
        <taxon>Magnoliopsida</taxon>
        <taxon>eudicotyledons</taxon>
        <taxon>Gunneridae</taxon>
        <taxon>Pentapetalae</taxon>
        <taxon>asterids</taxon>
        <taxon>campanulids</taxon>
        <taxon>Asterales</taxon>
        <taxon>Asteraceae</taxon>
        <taxon>Asteroideae</taxon>
        <taxon>Anthemideae</taxon>
        <taxon>Artemisiinae</taxon>
        <taxon>Artemisia</taxon>
    </lineage>
</organism>
<keyword evidence="5" id="KW-1185">Reference proteome</keyword>
<dbReference type="InterPro" id="IPR032675">
    <property type="entry name" value="LRR_dom_sf"/>
</dbReference>
<dbReference type="PANTHER" id="PTHR47186:SF61">
    <property type="entry name" value="LEUCINE-RICH REPEAT-CONTAINING PROTEIN 57-RELATED"/>
    <property type="match status" value="1"/>
</dbReference>
<evidence type="ECO:0000256" key="2">
    <source>
        <dbReference type="ARBA" id="ARBA00022737"/>
    </source>
</evidence>